<evidence type="ECO:0000313" key="2">
    <source>
        <dbReference type="Proteomes" id="UP000320314"/>
    </source>
</evidence>
<dbReference type="Pfam" id="PF09424">
    <property type="entry name" value="YqeY"/>
    <property type="match status" value="1"/>
</dbReference>
<dbReference type="PANTHER" id="PTHR28055:SF1">
    <property type="entry name" value="ALTERED INHERITANCE OF MITOCHONDRIA PROTEIN 41, MITOCHONDRIAL"/>
    <property type="match status" value="1"/>
</dbReference>
<dbReference type="Gene3D" id="1.10.1510.10">
    <property type="entry name" value="Uncharacterised protein YqeY/AIM41 PF09424, N-terminal domain"/>
    <property type="match status" value="1"/>
</dbReference>
<gene>
    <name evidence="1" type="ORF">FJU11_04920</name>
</gene>
<dbReference type="RefSeq" id="WP_141166028.1">
    <property type="nucleotide sequence ID" value="NZ_VHLH01000006.1"/>
</dbReference>
<organism evidence="1 2">
    <name type="scientific">Pararhizobium mangrovi</name>
    <dbReference type="NCBI Taxonomy" id="2590452"/>
    <lineage>
        <taxon>Bacteria</taxon>
        <taxon>Pseudomonadati</taxon>
        <taxon>Pseudomonadota</taxon>
        <taxon>Alphaproteobacteria</taxon>
        <taxon>Hyphomicrobiales</taxon>
        <taxon>Rhizobiaceae</taxon>
        <taxon>Rhizobium/Agrobacterium group</taxon>
        <taxon>Pararhizobium</taxon>
    </lineage>
</organism>
<dbReference type="InterPro" id="IPR023168">
    <property type="entry name" value="GatB_Yqey_C_2"/>
</dbReference>
<protein>
    <submittedName>
        <fullName evidence="1">GatB/YqeY domain-containing protein</fullName>
    </submittedName>
</protein>
<dbReference type="Proteomes" id="UP000320314">
    <property type="component" value="Unassembled WGS sequence"/>
</dbReference>
<dbReference type="InterPro" id="IPR003789">
    <property type="entry name" value="Asn/Gln_tRNA_amidoTrase-B-like"/>
</dbReference>
<dbReference type="PANTHER" id="PTHR28055">
    <property type="entry name" value="ALTERED INHERITANCE OF MITOCHONDRIA PROTEIN 41, MITOCHONDRIAL"/>
    <property type="match status" value="1"/>
</dbReference>
<dbReference type="InterPro" id="IPR042184">
    <property type="entry name" value="YqeY/Aim41_N"/>
</dbReference>
<name>A0A506UAR9_9HYPH</name>
<evidence type="ECO:0000313" key="1">
    <source>
        <dbReference type="EMBL" id="TPW30466.1"/>
    </source>
</evidence>
<dbReference type="AlphaFoldDB" id="A0A506UAR9"/>
<dbReference type="EMBL" id="VHLH01000006">
    <property type="protein sequence ID" value="TPW30466.1"/>
    <property type="molecule type" value="Genomic_DNA"/>
</dbReference>
<keyword evidence="2" id="KW-1185">Reference proteome</keyword>
<dbReference type="SUPFAM" id="SSF89095">
    <property type="entry name" value="GatB/YqeY motif"/>
    <property type="match status" value="1"/>
</dbReference>
<sequence length="149" mass="17115">MREKFAESLKEAMRAKDARRLTTIRLIQAAVKDRDLANRASGKEPVGDDEIMLILVKMIRQREESVAAYEEAARLELAEQEREEIAVIRQFMPEQMPEEEVQELCRSVVEETNAQGLRDMGKCMNTLKQRYPGRMDFTKASGVVKGLLR</sequence>
<dbReference type="OrthoDB" id="9788127at2"/>
<proteinExistence type="predicted"/>
<dbReference type="GO" id="GO:0016884">
    <property type="term" value="F:carbon-nitrogen ligase activity, with glutamine as amido-N-donor"/>
    <property type="evidence" value="ECO:0007669"/>
    <property type="project" value="InterPro"/>
</dbReference>
<dbReference type="Gene3D" id="1.10.10.410">
    <property type="match status" value="1"/>
</dbReference>
<dbReference type="InterPro" id="IPR019004">
    <property type="entry name" value="YqeY/Aim41"/>
</dbReference>
<accession>A0A506UAR9</accession>
<comment type="caution">
    <text evidence="1">The sequence shown here is derived from an EMBL/GenBank/DDBJ whole genome shotgun (WGS) entry which is preliminary data.</text>
</comment>
<reference evidence="1 2" key="1">
    <citation type="submission" date="2019-06" db="EMBL/GenBank/DDBJ databases">
        <authorList>
            <person name="Li M."/>
        </authorList>
    </citation>
    <scope>NUCLEOTIDE SEQUENCE [LARGE SCALE GENOMIC DNA]</scope>
    <source>
        <strain evidence="1 2">BGMRC6574</strain>
    </source>
</reference>